<dbReference type="AlphaFoldDB" id="A0A7E4UXR4"/>
<feature type="signal peptide" evidence="1">
    <location>
        <begin position="1"/>
        <end position="19"/>
    </location>
</feature>
<evidence type="ECO:0000313" key="2">
    <source>
        <dbReference type="Proteomes" id="UP000492821"/>
    </source>
</evidence>
<reference evidence="3" key="2">
    <citation type="submission" date="2020-10" db="UniProtKB">
        <authorList>
            <consortium name="WormBaseParasite"/>
        </authorList>
    </citation>
    <scope>IDENTIFICATION</scope>
</reference>
<dbReference type="WBParaSite" id="Pan_g14101.t1">
    <property type="protein sequence ID" value="Pan_g14101.t1"/>
    <property type="gene ID" value="Pan_g14101"/>
</dbReference>
<evidence type="ECO:0000313" key="3">
    <source>
        <dbReference type="WBParaSite" id="Pan_g14101.t1"/>
    </source>
</evidence>
<accession>A0A7E4UXR4</accession>
<keyword evidence="1" id="KW-0732">Signal</keyword>
<dbReference type="Proteomes" id="UP000492821">
    <property type="component" value="Unassembled WGS sequence"/>
</dbReference>
<organism evidence="2 3">
    <name type="scientific">Panagrellus redivivus</name>
    <name type="common">Microworm</name>
    <dbReference type="NCBI Taxonomy" id="6233"/>
    <lineage>
        <taxon>Eukaryota</taxon>
        <taxon>Metazoa</taxon>
        <taxon>Ecdysozoa</taxon>
        <taxon>Nematoda</taxon>
        <taxon>Chromadorea</taxon>
        <taxon>Rhabditida</taxon>
        <taxon>Tylenchina</taxon>
        <taxon>Panagrolaimomorpha</taxon>
        <taxon>Panagrolaimoidea</taxon>
        <taxon>Panagrolaimidae</taxon>
        <taxon>Panagrellus</taxon>
    </lineage>
</organism>
<name>A0A7E4UXR4_PANRE</name>
<proteinExistence type="predicted"/>
<reference evidence="2" key="1">
    <citation type="journal article" date="2013" name="Genetics">
        <title>The draft genome and transcriptome of Panagrellus redivivus are shaped by the harsh demands of a free-living lifestyle.</title>
        <authorList>
            <person name="Srinivasan J."/>
            <person name="Dillman A.R."/>
            <person name="Macchietto M.G."/>
            <person name="Heikkinen L."/>
            <person name="Lakso M."/>
            <person name="Fracchia K.M."/>
            <person name="Antoshechkin I."/>
            <person name="Mortazavi A."/>
            <person name="Wong G."/>
            <person name="Sternberg P.W."/>
        </authorList>
    </citation>
    <scope>NUCLEOTIDE SEQUENCE [LARGE SCALE GENOMIC DNA]</scope>
    <source>
        <strain evidence="2">MT8872</strain>
    </source>
</reference>
<keyword evidence="2" id="KW-1185">Reference proteome</keyword>
<feature type="chain" id="PRO_5028993741" evidence="1">
    <location>
        <begin position="20"/>
        <end position="185"/>
    </location>
</feature>
<evidence type="ECO:0000256" key="1">
    <source>
        <dbReference type="SAM" id="SignalP"/>
    </source>
</evidence>
<protein>
    <submittedName>
        <fullName evidence="3">Cystatin domain-containing protein</fullName>
    </submittedName>
</protein>
<sequence>MHCYFLILVLSALFVSVFADLHDDMFNPWQEVDTRLKTIKHRVNDLANHYFIKEERRNTSYQVLNVYHKVRDVGRGVTIGHNITLYVMRMDSVKLCEHAAPCKVAELVVFFVTTRKTDRIPRLKYVVISNPLSLSSMYSEGKGYHPLDVHDGMPGMTIFDEFEKDGVVHTTEFTERSENILVFDK</sequence>